<comment type="function">
    <text evidence="4">Initiates the rapid degradation of small, acid-soluble proteins during spore germination.</text>
</comment>
<dbReference type="PIRSF" id="PIRSF019549">
    <property type="entry name" value="Peptidase_A25"/>
    <property type="match status" value="1"/>
</dbReference>
<evidence type="ECO:0000256" key="2">
    <source>
        <dbReference type="ARBA" id="ARBA00022801"/>
    </source>
</evidence>
<dbReference type="GO" id="GO:0006508">
    <property type="term" value="P:proteolysis"/>
    <property type="evidence" value="ECO:0007669"/>
    <property type="project" value="UniProtKB-UniRule"/>
</dbReference>
<comment type="caution">
    <text evidence="5">The sequence shown here is derived from an EMBL/GenBank/DDBJ whole genome shotgun (WGS) entry which is preliminary data.</text>
</comment>
<dbReference type="Pfam" id="PF03418">
    <property type="entry name" value="Peptidase_A25"/>
    <property type="match status" value="1"/>
</dbReference>
<dbReference type="InterPro" id="IPR023430">
    <property type="entry name" value="Pept_HybD-like_dom_sf"/>
</dbReference>
<protein>
    <recommendedName>
        <fullName evidence="4">Germination protease</fullName>
        <ecNumber evidence="4">3.4.24.78</ecNumber>
    </recommendedName>
    <alternativeName>
        <fullName evidence="4">GPR endopeptidase</fullName>
    </alternativeName>
    <alternativeName>
        <fullName evidence="4">Germination proteinase</fullName>
    </alternativeName>
    <alternativeName>
        <fullName evidence="4">Spore protease</fullName>
    </alternativeName>
</protein>
<sequence length="421" mass="46924">MLFYQTRLNYARVFKQKYFTDCENVCAKRMENAKSGENKGKMIRFRRNDMNRSIDLSMYSVRTDLAIEAHEIAVEERLQQKRESASPIEGVIIHDREIDGIKLSHVEVTEEGAKSIGKKPGNYLTIEAQGIREHNTELQQKVQDIFAKEFNAFLRKLDIRKESSCLVVGLGNSNVTPDALGPLTVENLLITRHLFHLQPESVEEGFRPVSAIAPGVMGTTGIETSDIIHGIVEKTKPDFVIVIDALAARSIERVNATIQISDTGIHPGSGVGNKRKELSKETLGIPVISIGVPTVVDAVSITSDTIDFILKHFGREMREGKRPSSALAPAGWTFGKKKRLTEEDMPSTEQRSTFLGIIGTLEEEEKRRLIYEVLSPLGHNLMVTPKEVDMFIEDMANLLASGLNAALHEQIDQDNTGSYTH</sequence>
<dbReference type="HAMAP" id="MF_00626">
    <property type="entry name" value="Germination_prot"/>
    <property type="match status" value="1"/>
</dbReference>
<dbReference type="NCBIfam" id="TIGR01441">
    <property type="entry name" value="GPR"/>
    <property type="match status" value="1"/>
</dbReference>
<name>A0A150N8A3_9BACL</name>
<gene>
    <name evidence="4" type="primary">gpr</name>
    <name evidence="5" type="ORF">B4110_2730</name>
</gene>
<organism evidence="5 6">
    <name type="scientific">Parageobacillus toebii</name>
    <dbReference type="NCBI Taxonomy" id="153151"/>
    <lineage>
        <taxon>Bacteria</taxon>
        <taxon>Bacillati</taxon>
        <taxon>Bacillota</taxon>
        <taxon>Bacilli</taxon>
        <taxon>Bacillales</taxon>
        <taxon>Anoxybacillaceae</taxon>
        <taxon>Parageobacillus</taxon>
    </lineage>
</organism>
<keyword evidence="1 4" id="KW-0645">Protease</keyword>
<evidence type="ECO:0000256" key="3">
    <source>
        <dbReference type="ARBA" id="ARBA00023145"/>
    </source>
</evidence>
<keyword evidence="2 4" id="KW-0378">Hydrolase</keyword>
<dbReference type="AlphaFoldDB" id="A0A150N8A3"/>
<reference evidence="5 6" key="1">
    <citation type="submission" date="2016-01" db="EMBL/GenBank/DDBJ databases">
        <title>Draft Genome Sequences of Seven Thermophilic Sporeformers Isolated from Foods.</title>
        <authorList>
            <person name="Berendsen E.M."/>
            <person name="Wells-Bennik M.H."/>
            <person name="Krawcyk A.O."/>
            <person name="De Jong A."/>
            <person name="Holsappel S."/>
            <person name="Eijlander R.T."/>
            <person name="Kuipers O.P."/>
        </authorList>
    </citation>
    <scope>NUCLEOTIDE SEQUENCE [LARGE SCALE GENOMIC DNA]</scope>
    <source>
        <strain evidence="5 6">B4110</strain>
    </source>
</reference>
<evidence type="ECO:0000256" key="4">
    <source>
        <dbReference type="HAMAP-Rule" id="MF_00626"/>
    </source>
</evidence>
<proteinExistence type="inferred from homology"/>
<comment type="similarity">
    <text evidence="4">Belongs to the peptidase A25 family.</text>
</comment>
<dbReference type="EMBL" id="LQYW01000005">
    <property type="protein sequence ID" value="KYD32925.1"/>
    <property type="molecule type" value="Genomic_DNA"/>
</dbReference>
<dbReference type="GO" id="GO:0009847">
    <property type="term" value="P:spore germination"/>
    <property type="evidence" value="ECO:0007669"/>
    <property type="project" value="UniProtKB-UniRule"/>
</dbReference>
<feature type="chain" id="PRO_5023245681" description="Germination protease" evidence="4">
    <location>
        <begin position="65"/>
        <end position="421"/>
    </location>
</feature>
<dbReference type="Proteomes" id="UP000075324">
    <property type="component" value="Unassembled WGS sequence"/>
</dbReference>
<comment type="catalytic activity">
    <reaction evidence="4">
        <text>Endopeptidase action with P4 Glu or Asp, P1 preferably Glu &gt; Asp, P1' hydrophobic and P2' Ala.</text>
        <dbReference type="EC" id="3.4.24.78"/>
    </reaction>
</comment>
<comment type="PTM">
    <text evidence="4">Autoproteolytically processed. The inactive tetrameric zymogen termed p46 autoprocesses to a smaller form termed p41, which is active only during spore germination.</text>
</comment>
<dbReference type="SUPFAM" id="SSF53163">
    <property type="entry name" value="HybD-like"/>
    <property type="match status" value="1"/>
</dbReference>
<feature type="propeptide" id="PRO_5007940308" evidence="4">
    <location>
        <begin position="1"/>
        <end position="64"/>
    </location>
</feature>
<dbReference type="Gene3D" id="3.40.50.1450">
    <property type="entry name" value="HybD-like"/>
    <property type="match status" value="1"/>
</dbReference>
<evidence type="ECO:0000313" key="6">
    <source>
        <dbReference type="Proteomes" id="UP000075324"/>
    </source>
</evidence>
<dbReference type="GO" id="GO:0004222">
    <property type="term" value="F:metalloendopeptidase activity"/>
    <property type="evidence" value="ECO:0007669"/>
    <property type="project" value="UniProtKB-UniRule"/>
</dbReference>
<evidence type="ECO:0000256" key="1">
    <source>
        <dbReference type="ARBA" id="ARBA00022670"/>
    </source>
</evidence>
<accession>A0A150N8A3</accession>
<dbReference type="InterPro" id="IPR005080">
    <property type="entry name" value="Peptidase_A25"/>
</dbReference>
<keyword evidence="3 4" id="KW-0865">Zymogen</keyword>
<evidence type="ECO:0000313" key="5">
    <source>
        <dbReference type="EMBL" id="KYD32925.1"/>
    </source>
</evidence>
<dbReference type="PATRIC" id="fig|153151.4.peg.2983"/>
<dbReference type="EC" id="3.4.24.78" evidence="4"/>
<comment type="subunit">
    <text evidence="4">Homotetramer.</text>
</comment>